<dbReference type="InterPro" id="IPR003362">
    <property type="entry name" value="Bact_transf"/>
</dbReference>
<keyword evidence="5" id="KW-1185">Reference proteome</keyword>
<dbReference type="RefSeq" id="WP_145084392.1">
    <property type="nucleotide sequence ID" value="NZ_CP036298.1"/>
</dbReference>
<organism evidence="4 5">
    <name type="scientific">Aureliella helgolandensis</name>
    <dbReference type="NCBI Taxonomy" id="2527968"/>
    <lineage>
        <taxon>Bacteria</taxon>
        <taxon>Pseudomonadati</taxon>
        <taxon>Planctomycetota</taxon>
        <taxon>Planctomycetia</taxon>
        <taxon>Pirellulales</taxon>
        <taxon>Pirellulaceae</taxon>
        <taxon>Aureliella</taxon>
    </lineage>
</organism>
<evidence type="ECO:0000313" key="5">
    <source>
        <dbReference type="Proteomes" id="UP000318017"/>
    </source>
</evidence>
<keyword evidence="2" id="KW-0472">Membrane</keyword>
<evidence type="ECO:0000256" key="1">
    <source>
        <dbReference type="ARBA" id="ARBA00006464"/>
    </source>
</evidence>
<protein>
    <submittedName>
        <fullName evidence="4">UDP-N-acetylgalactosamine-undecaprenyl-phosphate N-acetylgalactosaminephosphotransferase</fullName>
        <ecNumber evidence="4">2.7.8.40</ecNumber>
    </submittedName>
</protein>
<evidence type="ECO:0000313" key="4">
    <source>
        <dbReference type="EMBL" id="QDV27261.1"/>
    </source>
</evidence>
<name>A0A518GF80_9BACT</name>
<keyword evidence="2" id="KW-0812">Transmembrane</keyword>
<feature type="transmembrane region" description="Helical" evidence="2">
    <location>
        <begin position="79"/>
        <end position="103"/>
    </location>
</feature>
<feature type="domain" description="Bacterial sugar transferase" evidence="3">
    <location>
        <begin position="77"/>
        <end position="123"/>
    </location>
</feature>
<evidence type="ECO:0000259" key="3">
    <source>
        <dbReference type="Pfam" id="PF02397"/>
    </source>
</evidence>
<dbReference type="Proteomes" id="UP000318017">
    <property type="component" value="Chromosome"/>
</dbReference>
<gene>
    <name evidence="4" type="primary">wecA</name>
    <name evidence="4" type="ORF">Q31a_56490</name>
</gene>
<dbReference type="EMBL" id="CP036298">
    <property type="protein sequence ID" value="QDV27261.1"/>
    <property type="molecule type" value="Genomic_DNA"/>
</dbReference>
<comment type="similarity">
    <text evidence="1">Belongs to the bacterial sugar transferase family.</text>
</comment>
<accession>A0A518GF80</accession>
<keyword evidence="2" id="KW-1133">Transmembrane helix</keyword>
<dbReference type="OrthoDB" id="9766874at2"/>
<dbReference type="EC" id="2.7.8.40" evidence="4"/>
<feature type="domain" description="Bacterial sugar transferase" evidence="3">
    <location>
        <begin position="147"/>
        <end position="286"/>
    </location>
</feature>
<proteinExistence type="inferred from homology"/>
<sequence>MNESTLSCTPALGQGLPQSDAVTLWPVRRERLPPVTSESLLAQELATVLPPPWLRQLNLPNSRTNVRCLLPRTRVAKRVLDIVVALTLLIATTPLMLLAAIIVKLTSRGPIFFSQTRVGLNSRYDSTMAAAKQPQEMEGPCRRQQAAYGRPFRIYKFRTMRVDSDAGGPQQVKAGDARIIPAGRWLRKLRIDELPQLVNVLRGEMSMVGPRPECIEYMEELSAKVPNYLQRLGLKPGLTGIAQIEAGYANDLESYRRKVGYDLVYLQNCCLSNDLRVLARTVRVVLTGFGAL</sequence>
<evidence type="ECO:0000256" key="2">
    <source>
        <dbReference type="SAM" id="Phobius"/>
    </source>
</evidence>
<dbReference type="AlphaFoldDB" id="A0A518GF80"/>
<dbReference type="PANTHER" id="PTHR30576">
    <property type="entry name" value="COLANIC BIOSYNTHESIS UDP-GLUCOSE LIPID CARRIER TRANSFERASE"/>
    <property type="match status" value="1"/>
</dbReference>
<keyword evidence="4" id="KW-0808">Transferase</keyword>
<dbReference type="GO" id="GO:0016780">
    <property type="term" value="F:phosphotransferase activity, for other substituted phosphate groups"/>
    <property type="evidence" value="ECO:0007669"/>
    <property type="project" value="TreeGrafter"/>
</dbReference>
<dbReference type="PANTHER" id="PTHR30576:SF0">
    <property type="entry name" value="UNDECAPRENYL-PHOSPHATE N-ACETYLGALACTOSAMINYL 1-PHOSPHATE TRANSFERASE-RELATED"/>
    <property type="match status" value="1"/>
</dbReference>
<reference evidence="4 5" key="1">
    <citation type="submission" date="2019-02" db="EMBL/GenBank/DDBJ databases">
        <title>Deep-cultivation of Planctomycetes and their phenomic and genomic characterization uncovers novel biology.</title>
        <authorList>
            <person name="Wiegand S."/>
            <person name="Jogler M."/>
            <person name="Boedeker C."/>
            <person name="Pinto D."/>
            <person name="Vollmers J."/>
            <person name="Rivas-Marin E."/>
            <person name="Kohn T."/>
            <person name="Peeters S.H."/>
            <person name="Heuer A."/>
            <person name="Rast P."/>
            <person name="Oberbeckmann S."/>
            <person name="Bunk B."/>
            <person name="Jeske O."/>
            <person name="Meyerdierks A."/>
            <person name="Storesund J.E."/>
            <person name="Kallscheuer N."/>
            <person name="Luecker S."/>
            <person name="Lage O.M."/>
            <person name="Pohl T."/>
            <person name="Merkel B.J."/>
            <person name="Hornburger P."/>
            <person name="Mueller R.-W."/>
            <person name="Bruemmer F."/>
            <person name="Labrenz M."/>
            <person name="Spormann A.M."/>
            <person name="Op den Camp H."/>
            <person name="Overmann J."/>
            <person name="Amann R."/>
            <person name="Jetten M.S.M."/>
            <person name="Mascher T."/>
            <person name="Medema M.H."/>
            <person name="Devos D.P."/>
            <person name="Kaster A.-K."/>
            <person name="Ovreas L."/>
            <person name="Rohde M."/>
            <person name="Galperin M.Y."/>
            <person name="Jogler C."/>
        </authorList>
    </citation>
    <scope>NUCLEOTIDE SEQUENCE [LARGE SCALE GENOMIC DNA]</scope>
    <source>
        <strain evidence="4 5">Q31a</strain>
    </source>
</reference>
<dbReference type="Pfam" id="PF02397">
    <property type="entry name" value="Bac_transf"/>
    <property type="match status" value="2"/>
</dbReference>
<dbReference type="KEGG" id="ahel:Q31a_56490"/>